<organism evidence="2 3">
    <name type="scientific">Triparma retinervis</name>
    <dbReference type="NCBI Taxonomy" id="2557542"/>
    <lineage>
        <taxon>Eukaryota</taxon>
        <taxon>Sar</taxon>
        <taxon>Stramenopiles</taxon>
        <taxon>Ochrophyta</taxon>
        <taxon>Bolidophyceae</taxon>
        <taxon>Parmales</taxon>
        <taxon>Triparmaceae</taxon>
        <taxon>Triparma</taxon>
    </lineage>
</organism>
<keyword evidence="1" id="KW-0472">Membrane</keyword>
<dbReference type="OrthoDB" id="8841220at2759"/>
<dbReference type="EMBL" id="BRXZ01004246">
    <property type="protein sequence ID" value="GMH71340.1"/>
    <property type="molecule type" value="Genomic_DNA"/>
</dbReference>
<keyword evidence="1" id="KW-0812">Transmembrane</keyword>
<dbReference type="Gene3D" id="1.20.1260.100">
    <property type="entry name" value="TspO/MBR protein"/>
    <property type="match status" value="1"/>
</dbReference>
<dbReference type="Proteomes" id="UP001165082">
    <property type="component" value="Unassembled WGS sequence"/>
</dbReference>
<dbReference type="AlphaFoldDB" id="A0A9W7AK15"/>
<gene>
    <name evidence="2" type="ORF">TrRE_jg5658</name>
</gene>
<feature type="transmembrane region" description="Helical" evidence="1">
    <location>
        <begin position="42"/>
        <end position="63"/>
    </location>
</feature>
<accession>A0A9W7AK15</accession>
<evidence type="ECO:0000256" key="1">
    <source>
        <dbReference type="SAM" id="Phobius"/>
    </source>
</evidence>
<protein>
    <submittedName>
        <fullName evidence="2">Uncharacterized protein</fullName>
    </submittedName>
</protein>
<feature type="transmembrane region" description="Helical" evidence="1">
    <location>
        <begin position="12"/>
        <end position="30"/>
    </location>
</feature>
<keyword evidence="3" id="KW-1185">Reference proteome</keyword>
<reference evidence="2" key="1">
    <citation type="submission" date="2022-07" db="EMBL/GenBank/DDBJ databases">
        <title>Genome analysis of Parmales, a sister group of diatoms, reveals the evolutionary specialization of diatoms from phago-mixotrophs to photoautotrophs.</title>
        <authorList>
            <person name="Ban H."/>
            <person name="Sato S."/>
            <person name="Yoshikawa S."/>
            <person name="Kazumasa Y."/>
            <person name="Nakamura Y."/>
            <person name="Ichinomiya M."/>
            <person name="Saitoh K."/>
            <person name="Sato N."/>
            <person name="Blanc-Mathieu R."/>
            <person name="Endo H."/>
            <person name="Kuwata A."/>
            <person name="Ogata H."/>
        </authorList>
    </citation>
    <scope>NUCLEOTIDE SEQUENCE</scope>
</reference>
<sequence>MWNAINNVEGRLGFSSLAVLPVLGSAYNAASRYRSASPVAGNLLGGTCLWITVATALIWNTWWINKRGAKGVRDYLLPMRETGEGTRTKFVWEKR</sequence>
<name>A0A9W7AK15_9STRA</name>
<evidence type="ECO:0000313" key="2">
    <source>
        <dbReference type="EMBL" id="GMH71340.1"/>
    </source>
</evidence>
<evidence type="ECO:0000313" key="3">
    <source>
        <dbReference type="Proteomes" id="UP001165082"/>
    </source>
</evidence>
<proteinExistence type="predicted"/>
<dbReference type="InterPro" id="IPR038330">
    <property type="entry name" value="TspO/MBR-related_sf"/>
</dbReference>
<keyword evidence="1" id="KW-1133">Transmembrane helix</keyword>
<comment type="caution">
    <text evidence="2">The sequence shown here is derived from an EMBL/GenBank/DDBJ whole genome shotgun (WGS) entry which is preliminary data.</text>
</comment>